<proteinExistence type="inferred from homology"/>
<sequence length="79" mass="8959">MHPRTKAVLEKNKLEYPITFIDPVGYFDMLSLLKNCLIVVTDSGGLQKEAFFNKKACMIAREETEWVELVNHGFAVLVG</sequence>
<dbReference type="GO" id="GO:0016853">
    <property type="term" value="F:isomerase activity"/>
    <property type="evidence" value="ECO:0007669"/>
    <property type="project" value="UniProtKB-KW"/>
</dbReference>
<organism evidence="3 4">
    <name type="scientific">Saccharophagus degradans</name>
    <dbReference type="NCBI Taxonomy" id="86304"/>
    <lineage>
        <taxon>Bacteria</taxon>
        <taxon>Pseudomonadati</taxon>
        <taxon>Pseudomonadota</taxon>
        <taxon>Gammaproteobacteria</taxon>
        <taxon>Cellvibrionales</taxon>
        <taxon>Cellvibrionaceae</taxon>
        <taxon>Saccharophagus</taxon>
    </lineage>
</organism>
<evidence type="ECO:0000313" key="3">
    <source>
        <dbReference type="EMBL" id="MDO6425174.1"/>
    </source>
</evidence>
<evidence type="ECO:0000256" key="1">
    <source>
        <dbReference type="RuleBase" id="RU003513"/>
    </source>
</evidence>
<reference evidence="3" key="1">
    <citation type="submission" date="2023-07" db="EMBL/GenBank/DDBJ databases">
        <title>Genome content predicts the carbon catabolic preferences of heterotrophic bacteria.</title>
        <authorList>
            <person name="Gralka M."/>
        </authorList>
    </citation>
    <scope>NUCLEOTIDE SEQUENCE</scope>
    <source>
        <strain evidence="3">I3M17_2</strain>
    </source>
</reference>
<keyword evidence="1" id="KW-0413">Isomerase</keyword>
<dbReference type="InterPro" id="IPR029767">
    <property type="entry name" value="WecB-like"/>
</dbReference>
<protein>
    <submittedName>
        <fullName evidence="3">UDP-N-acetylglucosamine 2-epimerase</fullName>
    </submittedName>
</protein>
<comment type="similarity">
    <text evidence="1">Belongs to the UDP-N-acetylglucosamine 2-epimerase family.</text>
</comment>
<dbReference type="SUPFAM" id="SSF53756">
    <property type="entry name" value="UDP-Glycosyltransferase/glycogen phosphorylase"/>
    <property type="match status" value="1"/>
</dbReference>
<name>A0AAW7XC68_9GAMM</name>
<dbReference type="PANTHER" id="PTHR43174">
    <property type="entry name" value="UDP-N-ACETYLGLUCOSAMINE 2-EPIMERASE"/>
    <property type="match status" value="1"/>
</dbReference>
<dbReference type="EMBL" id="JAUOPB010000366">
    <property type="protein sequence ID" value="MDO6425174.1"/>
    <property type="molecule type" value="Genomic_DNA"/>
</dbReference>
<dbReference type="Pfam" id="PF02350">
    <property type="entry name" value="Epimerase_2"/>
    <property type="match status" value="1"/>
</dbReference>
<dbReference type="PANTHER" id="PTHR43174:SF1">
    <property type="entry name" value="UDP-N-ACETYLGLUCOSAMINE 2-EPIMERASE"/>
    <property type="match status" value="1"/>
</dbReference>
<dbReference type="InterPro" id="IPR003331">
    <property type="entry name" value="UDP_GlcNAc_Epimerase_2_dom"/>
</dbReference>
<accession>A0AAW7XC68</accession>
<feature type="domain" description="UDP-N-acetylglucosamine 2-epimerase" evidence="2">
    <location>
        <begin position="1"/>
        <end position="79"/>
    </location>
</feature>
<evidence type="ECO:0000259" key="2">
    <source>
        <dbReference type="Pfam" id="PF02350"/>
    </source>
</evidence>
<feature type="non-terminal residue" evidence="3">
    <location>
        <position position="79"/>
    </location>
</feature>
<dbReference type="Proteomes" id="UP001169760">
    <property type="component" value="Unassembled WGS sequence"/>
</dbReference>
<evidence type="ECO:0000313" key="4">
    <source>
        <dbReference type="Proteomes" id="UP001169760"/>
    </source>
</evidence>
<dbReference type="AlphaFoldDB" id="A0AAW7XC68"/>
<dbReference type="Gene3D" id="3.40.50.2000">
    <property type="entry name" value="Glycogen Phosphorylase B"/>
    <property type="match status" value="1"/>
</dbReference>
<comment type="caution">
    <text evidence="3">The sequence shown here is derived from an EMBL/GenBank/DDBJ whole genome shotgun (WGS) entry which is preliminary data.</text>
</comment>
<gene>
    <name evidence="3" type="ORF">Q4521_22035</name>
</gene>